<reference evidence="3 4" key="1">
    <citation type="journal article" date="2018" name="Genome Biol. Evol.">
        <title>Multiple Roots of Fruiting Body Formation in Amoebozoa.</title>
        <authorList>
            <person name="Hillmann F."/>
            <person name="Forbes G."/>
            <person name="Novohradska S."/>
            <person name="Ferling I."/>
            <person name="Riege K."/>
            <person name="Groth M."/>
            <person name="Westermann M."/>
            <person name="Marz M."/>
            <person name="Spaller T."/>
            <person name="Winckler T."/>
            <person name="Schaap P."/>
            <person name="Glockner G."/>
        </authorList>
    </citation>
    <scope>NUCLEOTIDE SEQUENCE [LARGE SCALE GENOMIC DNA]</scope>
    <source>
        <strain evidence="3 4">Jena</strain>
    </source>
</reference>
<dbReference type="InParanoid" id="A0A2P6NWT9"/>
<organism evidence="3 4">
    <name type="scientific">Planoprotostelium fungivorum</name>
    <dbReference type="NCBI Taxonomy" id="1890364"/>
    <lineage>
        <taxon>Eukaryota</taxon>
        <taxon>Amoebozoa</taxon>
        <taxon>Evosea</taxon>
        <taxon>Variosea</taxon>
        <taxon>Cavosteliida</taxon>
        <taxon>Cavosteliaceae</taxon>
        <taxon>Planoprotostelium</taxon>
    </lineage>
</organism>
<comment type="caution">
    <text evidence="3">The sequence shown here is derived from an EMBL/GenBank/DDBJ whole genome shotgun (WGS) entry which is preliminary data.</text>
</comment>
<keyword evidence="1" id="KW-0732">Signal</keyword>
<keyword evidence="4" id="KW-1185">Reference proteome</keyword>
<evidence type="ECO:0000256" key="1">
    <source>
        <dbReference type="SAM" id="SignalP"/>
    </source>
</evidence>
<gene>
    <name evidence="3" type="ORF">PROFUN_03333</name>
</gene>
<dbReference type="PANTHER" id="PTHR43662">
    <property type="match status" value="1"/>
</dbReference>
<feature type="chain" id="PRO_5015118082" description="DUF1996 domain-containing protein" evidence="1">
    <location>
        <begin position="38"/>
        <end position="492"/>
    </location>
</feature>
<dbReference type="Gene3D" id="2.80.10.50">
    <property type="match status" value="1"/>
</dbReference>
<dbReference type="EMBL" id="MDYQ01000011">
    <property type="protein sequence ID" value="PRP88419.1"/>
    <property type="molecule type" value="Genomic_DNA"/>
</dbReference>
<dbReference type="AlphaFoldDB" id="A0A2P6NWT9"/>
<dbReference type="Proteomes" id="UP000241769">
    <property type="component" value="Unassembled WGS sequence"/>
</dbReference>
<accession>A0A2P6NWT9</accession>
<evidence type="ECO:0000259" key="2">
    <source>
        <dbReference type="Pfam" id="PF09362"/>
    </source>
</evidence>
<dbReference type="PANTHER" id="PTHR43662:SF3">
    <property type="entry name" value="DOMAIN PROTEIN, PUTATIVE (AFU_ORTHOLOGUE AFUA_6G11970)-RELATED"/>
    <property type="match status" value="1"/>
</dbReference>
<dbReference type="CDD" id="cd00257">
    <property type="entry name" value="beta-trefoil_FSCN-like"/>
    <property type="match status" value="1"/>
</dbReference>
<dbReference type="OrthoDB" id="74764at2759"/>
<dbReference type="InterPro" id="IPR018535">
    <property type="entry name" value="DUF1996"/>
</dbReference>
<protein>
    <recommendedName>
        <fullName evidence="2">DUF1996 domain-containing protein</fullName>
    </recommendedName>
</protein>
<dbReference type="STRING" id="1890364.A0A2P6NWT9"/>
<evidence type="ECO:0000313" key="3">
    <source>
        <dbReference type="EMBL" id="PRP88419.1"/>
    </source>
</evidence>
<feature type="domain" description="DUF1996" evidence="2">
    <location>
        <begin position="54"/>
        <end position="286"/>
    </location>
</feature>
<dbReference type="Pfam" id="PF09362">
    <property type="entry name" value="DUF1996"/>
    <property type="match status" value="1"/>
</dbReference>
<feature type="signal peptide" evidence="1">
    <location>
        <begin position="1"/>
        <end position="37"/>
    </location>
</feature>
<proteinExistence type="predicted"/>
<evidence type="ECO:0000313" key="4">
    <source>
        <dbReference type="Proteomes" id="UP000241769"/>
    </source>
</evidence>
<sequence>MSFVSSGCLIIPPPAAKNNSMRLTLSVLLLSLSVALAGDTFVVNCAPLTIQRADPIVTPGKPSQHVHAIVGGNAFRRTMSDANSAEIATATTCDKKLDHSNYWVPHLYHKDAQGRYSLVPWTGTAIYYQNRACDYIADQKYCPRGTYAAAFPKGLRVIAGDPNKRTYNESDVRDRAVQMMCMGNGYSKEYHGFPTQICNQFIRAEVYFPSCWDGKNLDSPNHRDHMAYPSADFDGGVCPPSHPIALISIFFEFFFDTSAITDLGNFYLSNGDNTGYSFHGDFVNGWTNLTALGEAHRLCVGPDNCPINTLGAPPGQNHPGPQDLIYPAVYEEEIGLHGPVDHLPGQIINTGTTSNGPIPTTSSSLPTSTVPDVFVRNVTVATAAGQYFSSTAGDPVLRTGRKASVYEVNVKGGAATLFDVVQKKFVTAEDAGRSALRARSFRADTWETFSIVETDKDVFVLKAKVNGKAVRVHGENLIADGEEGSPLTFKWM</sequence>
<name>A0A2P6NWT9_9EUKA</name>